<dbReference type="EMBL" id="BMQA01000085">
    <property type="protein sequence ID" value="GGJ65275.1"/>
    <property type="molecule type" value="Genomic_DNA"/>
</dbReference>
<evidence type="ECO:0000313" key="5">
    <source>
        <dbReference type="Proteomes" id="UP000657574"/>
    </source>
</evidence>
<feature type="domain" description="Cas12f1-like TNB" evidence="3">
    <location>
        <begin position="377"/>
        <end position="433"/>
    </location>
</feature>
<evidence type="ECO:0000256" key="2">
    <source>
        <dbReference type="SAM" id="MobiDB-lite"/>
    </source>
</evidence>
<evidence type="ECO:0000313" key="4">
    <source>
        <dbReference type="EMBL" id="GGJ65275.1"/>
    </source>
</evidence>
<keyword evidence="5" id="KW-1185">Reference proteome</keyword>
<accession>A0A917P7B9</accession>
<dbReference type="Proteomes" id="UP000657574">
    <property type="component" value="Unassembled WGS sequence"/>
</dbReference>
<dbReference type="GO" id="GO:0003677">
    <property type="term" value="F:DNA binding"/>
    <property type="evidence" value="ECO:0007669"/>
    <property type="project" value="UniProtKB-KW"/>
</dbReference>
<gene>
    <name evidence="4" type="ORF">GCM10010121_089860</name>
</gene>
<sequence length="531" mass="59093">MSENAEAEKKVPPAVAARLASMKARKEAGLVGRTSVVPLWLDRADHLRAHEACHASAGVWNRTVSWLRDQWEAGESPGKEDIRRFVTSLPGEARPFHAHTAQAIAYDLWDAVATSRTNRAQGVKARAPWREKKYRPLSFTAGFGWRVTPEGRLALSLGRGRGRIVVPLPGVTLRDGRPVPPKDWGEIRLCWDRNARAWSLHIAYSAPAEALPGPVEGRPTVTVAIDEGIINPMTLAAKMPDGTMKVEVLGGRQGRSAKRYRNKVASRLTSRMSRCKNGSRKHRRLVAAKKKVEAKTERRLHDFDHQVSAKAEQFTREVHAEWTEHHKMVSGPGTVVGVRLVAGDVRGIERNTNKKRRASRSTRQQLSQWSRGRQEDFLQYKTGLKLEHINEAHSSQTCPKCHTRTKVRGREYVCKNPTCGFRCHRDAVGGVNIHTLADNDGTYVPDPDLRIEVTYRRSQTGWSPLQRSLHAYHQNVLGRSGAGARREERRSAQNRASRTSTTSAGVAVDSASISDDTTTRRGAGRALAHVA</sequence>
<reference evidence="4" key="2">
    <citation type="submission" date="2020-09" db="EMBL/GenBank/DDBJ databases">
        <authorList>
            <person name="Sun Q."/>
            <person name="Ohkuma M."/>
        </authorList>
    </citation>
    <scope>NUCLEOTIDE SEQUENCE</scope>
    <source>
        <strain evidence="4">JCM 3086</strain>
    </source>
</reference>
<feature type="region of interest" description="Disordered" evidence="2">
    <location>
        <begin position="478"/>
        <end position="531"/>
    </location>
</feature>
<dbReference type="Pfam" id="PF07282">
    <property type="entry name" value="Cas12f1-like_TNB"/>
    <property type="match status" value="1"/>
</dbReference>
<proteinExistence type="predicted"/>
<organism evidence="4 5">
    <name type="scientific">Streptomyces brasiliensis</name>
    <dbReference type="NCBI Taxonomy" id="1954"/>
    <lineage>
        <taxon>Bacteria</taxon>
        <taxon>Bacillati</taxon>
        <taxon>Actinomycetota</taxon>
        <taxon>Actinomycetes</taxon>
        <taxon>Kitasatosporales</taxon>
        <taxon>Streptomycetaceae</taxon>
        <taxon>Streptomyces</taxon>
    </lineage>
</organism>
<keyword evidence="1" id="KW-0238">DNA-binding</keyword>
<evidence type="ECO:0000256" key="1">
    <source>
        <dbReference type="ARBA" id="ARBA00023125"/>
    </source>
</evidence>
<protein>
    <submittedName>
        <fullName evidence="4">Transposase</fullName>
    </submittedName>
</protein>
<dbReference type="AlphaFoldDB" id="A0A917P7B9"/>
<reference evidence="4" key="1">
    <citation type="journal article" date="2014" name="Int. J. Syst. Evol. Microbiol.">
        <title>Complete genome sequence of Corynebacterium casei LMG S-19264T (=DSM 44701T), isolated from a smear-ripened cheese.</title>
        <authorList>
            <consortium name="US DOE Joint Genome Institute (JGI-PGF)"/>
            <person name="Walter F."/>
            <person name="Albersmeier A."/>
            <person name="Kalinowski J."/>
            <person name="Ruckert C."/>
        </authorList>
    </citation>
    <scope>NUCLEOTIDE SEQUENCE</scope>
    <source>
        <strain evidence="4">JCM 3086</strain>
    </source>
</reference>
<feature type="compositionally biased region" description="Polar residues" evidence="2">
    <location>
        <begin position="493"/>
        <end position="504"/>
    </location>
</feature>
<comment type="caution">
    <text evidence="4">The sequence shown here is derived from an EMBL/GenBank/DDBJ whole genome shotgun (WGS) entry which is preliminary data.</text>
</comment>
<dbReference type="InterPro" id="IPR010095">
    <property type="entry name" value="Cas12f1-like_TNB"/>
</dbReference>
<name>A0A917P7B9_9ACTN</name>
<dbReference type="RefSeq" id="WP_189317077.1">
    <property type="nucleotide sequence ID" value="NZ_BMQA01000085.1"/>
</dbReference>
<evidence type="ECO:0000259" key="3">
    <source>
        <dbReference type="Pfam" id="PF07282"/>
    </source>
</evidence>